<dbReference type="GO" id="GO:0006281">
    <property type="term" value="P:DNA repair"/>
    <property type="evidence" value="ECO:0007669"/>
    <property type="project" value="UniProtKB-KW"/>
</dbReference>
<evidence type="ECO:0000256" key="1">
    <source>
        <dbReference type="RuleBase" id="RU363044"/>
    </source>
</evidence>
<dbReference type="GO" id="GO:0006310">
    <property type="term" value="P:DNA recombination"/>
    <property type="evidence" value="ECO:0007669"/>
    <property type="project" value="UniProtKB-KW"/>
</dbReference>
<keyword evidence="1" id="KW-0227">DNA damage</keyword>
<dbReference type="SUPFAM" id="SSF52540">
    <property type="entry name" value="P-loop containing nucleoside triphosphate hydrolases"/>
    <property type="match status" value="1"/>
</dbReference>
<evidence type="ECO:0000259" key="3">
    <source>
        <dbReference type="Pfam" id="PF05970"/>
    </source>
</evidence>
<accession>A0A9P6C7N5</accession>
<dbReference type="Gene3D" id="3.40.970.10">
    <property type="entry name" value="Ribonuclease H1, N-terminal domain"/>
    <property type="match status" value="1"/>
</dbReference>
<dbReference type="InterPro" id="IPR010285">
    <property type="entry name" value="DNA_helicase_pif1-like_DEAD"/>
</dbReference>
<dbReference type="Proteomes" id="UP000807342">
    <property type="component" value="Unassembled WGS sequence"/>
</dbReference>
<evidence type="ECO:0000259" key="2">
    <source>
        <dbReference type="Pfam" id="PF01693"/>
    </source>
</evidence>
<reference evidence="4" key="1">
    <citation type="submission" date="2020-11" db="EMBL/GenBank/DDBJ databases">
        <authorList>
            <consortium name="DOE Joint Genome Institute"/>
            <person name="Ahrendt S."/>
            <person name="Riley R."/>
            <person name="Andreopoulos W."/>
            <person name="Labutti K."/>
            <person name="Pangilinan J."/>
            <person name="Ruiz-Duenas F.J."/>
            <person name="Barrasa J.M."/>
            <person name="Sanchez-Garcia M."/>
            <person name="Camarero S."/>
            <person name="Miyauchi S."/>
            <person name="Serrano A."/>
            <person name="Linde D."/>
            <person name="Babiker R."/>
            <person name="Drula E."/>
            <person name="Ayuso-Fernandez I."/>
            <person name="Pacheco R."/>
            <person name="Padilla G."/>
            <person name="Ferreira P."/>
            <person name="Barriuso J."/>
            <person name="Kellner H."/>
            <person name="Castanera R."/>
            <person name="Alfaro M."/>
            <person name="Ramirez L."/>
            <person name="Pisabarro A.G."/>
            <person name="Kuo A."/>
            <person name="Tritt A."/>
            <person name="Lipzen A."/>
            <person name="He G."/>
            <person name="Yan M."/>
            <person name="Ng V."/>
            <person name="Cullen D."/>
            <person name="Martin F."/>
            <person name="Rosso M.-N."/>
            <person name="Henrissat B."/>
            <person name="Hibbett D."/>
            <person name="Martinez A.T."/>
            <person name="Grigoriev I.V."/>
        </authorList>
    </citation>
    <scope>NUCLEOTIDE SEQUENCE</scope>
    <source>
        <strain evidence="4">MF-IS2</strain>
    </source>
</reference>
<feature type="domain" description="Ribonuclease H1 N-terminal" evidence="2">
    <location>
        <begin position="8"/>
        <end position="27"/>
    </location>
</feature>
<dbReference type="OrthoDB" id="432234at2759"/>
<dbReference type="EC" id="5.6.2.3" evidence="1"/>
<dbReference type="Gene3D" id="3.40.50.300">
    <property type="entry name" value="P-loop containing nucleotide triphosphate hydrolases"/>
    <property type="match status" value="1"/>
</dbReference>
<organism evidence="4 5">
    <name type="scientific">Macrolepiota fuliginosa MF-IS2</name>
    <dbReference type="NCBI Taxonomy" id="1400762"/>
    <lineage>
        <taxon>Eukaryota</taxon>
        <taxon>Fungi</taxon>
        <taxon>Dikarya</taxon>
        <taxon>Basidiomycota</taxon>
        <taxon>Agaricomycotina</taxon>
        <taxon>Agaricomycetes</taxon>
        <taxon>Agaricomycetidae</taxon>
        <taxon>Agaricales</taxon>
        <taxon>Agaricineae</taxon>
        <taxon>Agaricaceae</taxon>
        <taxon>Macrolepiota</taxon>
    </lineage>
</organism>
<comment type="cofactor">
    <cofactor evidence="1">
        <name>Mg(2+)</name>
        <dbReference type="ChEBI" id="CHEBI:18420"/>
    </cofactor>
</comment>
<dbReference type="Pfam" id="PF01693">
    <property type="entry name" value="Cauli_VI"/>
    <property type="match status" value="1"/>
</dbReference>
<dbReference type="AlphaFoldDB" id="A0A9P6C7N5"/>
<dbReference type="InterPro" id="IPR037056">
    <property type="entry name" value="RNase_H1_N_sf"/>
</dbReference>
<keyword evidence="1" id="KW-0234">DNA repair</keyword>
<proteinExistence type="inferred from homology"/>
<dbReference type="InterPro" id="IPR027417">
    <property type="entry name" value="P-loop_NTPase"/>
</dbReference>
<comment type="caution">
    <text evidence="4">The sequence shown here is derived from an EMBL/GenBank/DDBJ whole genome shotgun (WGS) entry which is preliminary data.</text>
</comment>
<keyword evidence="1" id="KW-0233">DNA recombination</keyword>
<sequence>MPKAKGMKYYAVAVGRDAPGVYSTWAENSDSSLVPLNVGEPPKPVQDQLESKVTLSPEQSRVFTRVKEGWNVFFTGSAEIIKLRHNPTRVAITASTGIAAINIGGATLHSWAGIKLGTEPVKSFVGKVRNQPSFEPLLRRWQGVQTLIIDENLCSFDDRWHPI</sequence>
<gene>
    <name evidence="4" type="ORF">P691DRAFT_792104</name>
</gene>
<dbReference type="Pfam" id="PF05970">
    <property type="entry name" value="PIF1"/>
    <property type="match status" value="1"/>
</dbReference>
<keyword evidence="1" id="KW-0347">Helicase</keyword>
<keyword evidence="1" id="KW-0067">ATP-binding</keyword>
<dbReference type="GO" id="GO:0005524">
    <property type="term" value="F:ATP binding"/>
    <property type="evidence" value="ECO:0007669"/>
    <property type="project" value="UniProtKB-KW"/>
</dbReference>
<keyword evidence="1" id="KW-0378">Hydrolase</keyword>
<dbReference type="GO" id="GO:0000723">
    <property type="term" value="P:telomere maintenance"/>
    <property type="evidence" value="ECO:0007669"/>
    <property type="project" value="InterPro"/>
</dbReference>
<evidence type="ECO:0000313" key="5">
    <source>
        <dbReference type="Proteomes" id="UP000807342"/>
    </source>
</evidence>
<dbReference type="GO" id="GO:0043139">
    <property type="term" value="F:5'-3' DNA helicase activity"/>
    <property type="evidence" value="ECO:0007669"/>
    <property type="project" value="UniProtKB-EC"/>
</dbReference>
<comment type="similarity">
    <text evidence="1">Belongs to the helicase family.</text>
</comment>
<dbReference type="InterPro" id="IPR011320">
    <property type="entry name" value="RNase_H1_N"/>
</dbReference>
<dbReference type="EMBL" id="MU151051">
    <property type="protein sequence ID" value="KAF9455002.1"/>
    <property type="molecule type" value="Genomic_DNA"/>
</dbReference>
<keyword evidence="5" id="KW-1185">Reference proteome</keyword>
<keyword evidence="1" id="KW-0547">Nucleotide-binding</keyword>
<comment type="catalytic activity">
    <reaction evidence="1">
        <text>ATP + H2O = ADP + phosphate + H(+)</text>
        <dbReference type="Rhea" id="RHEA:13065"/>
        <dbReference type="ChEBI" id="CHEBI:15377"/>
        <dbReference type="ChEBI" id="CHEBI:15378"/>
        <dbReference type="ChEBI" id="CHEBI:30616"/>
        <dbReference type="ChEBI" id="CHEBI:43474"/>
        <dbReference type="ChEBI" id="CHEBI:456216"/>
        <dbReference type="EC" id="5.6.2.3"/>
    </reaction>
</comment>
<dbReference type="GO" id="GO:0016787">
    <property type="term" value="F:hydrolase activity"/>
    <property type="evidence" value="ECO:0007669"/>
    <property type="project" value="UniProtKB-KW"/>
</dbReference>
<feature type="domain" description="DNA helicase Pif1-like DEAD-box helicase" evidence="3">
    <location>
        <begin position="55"/>
        <end position="152"/>
    </location>
</feature>
<evidence type="ECO:0000313" key="4">
    <source>
        <dbReference type="EMBL" id="KAF9455002.1"/>
    </source>
</evidence>
<protein>
    <recommendedName>
        <fullName evidence="1">ATP-dependent DNA helicase</fullName>
        <ecNumber evidence="1">5.6.2.3</ecNumber>
    </recommendedName>
</protein>
<name>A0A9P6C7N5_9AGAR</name>